<proteinExistence type="predicted"/>
<sequence>MDDQTDLTLRPLIRDILRTRYCIPDSLFLVEVLDELISTRSGRWRAIRLLLGDGELCIQGLLTLDMHRYVDQGDLAAGCLVRLHSFGFWSEEVGNGGEEGGEDGDRVKGKRMVYLAVEDFTVVGWCGEYAKAHSLDKPSRLGLSASSRPAPEFEAERGDKGTAARKRKPTIPRPAEPEVYQTGDPADSDSNSDPDDGFEAPKPADPKELSPLDLDPPIPIPNTLSIPSPRPLPPPVALLRDWTSPHHPLKLTTLSSISHLPYRQNWSINTLAVVASLSALEPSAFPPYSQRIARLADPSTDKRVQLTVFLDAEEFTPRVGSVVLLAGVKNHLFEGGSLKKYVSDRPRNGMPWWIDEPELGWCSERVAELREWWAGQSAGGLEPG</sequence>
<dbReference type="AlphaFoldDB" id="A0AAE8N2G8"/>
<evidence type="ECO:0000313" key="3">
    <source>
        <dbReference type="Proteomes" id="UP001187682"/>
    </source>
</evidence>
<comment type="caution">
    <text evidence="2">The sequence shown here is derived from an EMBL/GenBank/DDBJ whole genome shotgun (WGS) entry which is preliminary data.</text>
</comment>
<evidence type="ECO:0000313" key="2">
    <source>
        <dbReference type="EMBL" id="SPO03640.1"/>
    </source>
</evidence>
<organism evidence="2 3">
    <name type="scientific">Cephalotrichum gorgonifer</name>
    <dbReference type="NCBI Taxonomy" id="2041049"/>
    <lineage>
        <taxon>Eukaryota</taxon>
        <taxon>Fungi</taxon>
        <taxon>Dikarya</taxon>
        <taxon>Ascomycota</taxon>
        <taxon>Pezizomycotina</taxon>
        <taxon>Sordariomycetes</taxon>
        <taxon>Hypocreomycetidae</taxon>
        <taxon>Microascales</taxon>
        <taxon>Microascaceae</taxon>
        <taxon>Cephalotrichum</taxon>
    </lineage>
</organism>
<dbReference type="EMBL" id="ONZQ02000008">
    <property type="protein sequence ID" value="SPO03640.1"/>
    <property type="molecule type" value="Genomic_DNA"/>
</dbReference>
<evidence type="ECO:0000256" key="1">
    <source>
        <dbReference type="SAM" id="MobiDB-lite"/>
    </source>
</evidence>
<feature type="compositionally biased region" description="Acidic residues" evidence="1">
    <location>
        <begin position="186"/>
        <end position="198"/>
    </location>
</feature>
<dbReference type="Gene3D" id="2.40.50.140">
    <property type="entry name" value="Nucleic acid-binding proteins"/>
    <property type="match status" value="1"/>
</dbReference>
<reference evidence="2" key="1">
    <citation type="submission" date="2018-03" db="EMBL/GenBank/DDBJ databases">
        <authorList>
            <person name="Guldener U."/>
        </authorList>
    </citation>
    <scope>NUCLEOTIDE SEQUENCE</scope>
</reference>
<accession>A0AAE8N2G8</accession>
<gene>
    <name evidence="2" type="ORF">DNG_06323</name>
</gene>
<keyword evidence="3" id="KW-1185">Reference proteome</keyword>
<feature type="region of interest" description="Disordered" evidence="1">
    <location>
        <begin position="137"/>
        <end position="232"/>
    </location>
</feature>
<dbReference type="Proteomes" id="UP001187682">
    <property type="component" value="Unassembled WGS sequence"/>
</dbReference>
<name>A0AAE8N2G8_9PEZI</name>
<protein>
    <submittedName>
        <fullName evidence="2">Uncharacterized protein</fullName>
    </submittedName>
</protein>
<dbReference type="InterPro" id="IPR012340">
    <property type="entry name" value="NA-bd_OB-fold"/>
</dbReference>